<dbReference type="Proteomes" id="UP000219439">
    <property type="component" value="Unassembled WGS sequence"/>
</dbReference>
<accession>A0A285NH18</accession>
<name>A0A285NH18_9HYPH</name>
<dbReference type="NCBIfam" id="TIGR03292">
    <property type="entry name" value="PhnH_redo"/>
    <property type="match status" value="1"/>
</dbReference>
<reference evidence="1 2" key="1">
    <citation type="submission" date="2017-09" db="EMBL/GenBank/DDBJ databases">
        <authorList>
            <person name="Ehlers B."/>
            <person name="Leendertz F.H."/>
        </authorList>
    </citation>
    <scope>NUCLEOTIDE SEQUENCE [LARGE SCALE GENOMIC DNA]</scope>
    <source>
        <strain evidence="1 2">DSM 18289</strain>
    </source>
</reference>
<dbReference type="GO" id="GO:0019634">
    <property type="term" value="P:organic phosphonate metabolic process"/>
    <property type="evidence" value="ECO:0007669"/>
    <property type="project" value="InterPro"/>
</dbReference>
<organism evidence="1 2">
    <name type="scientific">Cohaesibacter gelatinilyticus</name>
    <dbReference type="NCBI Taxonomy" id="372072"/>
    <lineage>
        <taxon>Bacteria</taxon>
        <taxon>Pseudomonadati</taxon>
        <taxon>Pseudomonadota</taxon>
        <taxon>Alphaproteobacteria</taxon>
        <taxon>Hyphomicrobiales</taxon>
        <taxon>Cohaesibacteraceae</taxon>
    </lineage>
</organism>
<dbReference type="SUPFAM" id="SSF159709">
    <property type="entry name" value="PhnH-like"/>
    <property type="match status" value="1"/>
</dbReference>
<dbReference type="InterPro" id="IPR038058">
    <property type="entry name" value="PhnH-like_sp"/>
</dbReference>
<dbReference type="Gene3D" id="3.40.50.11310">
    <property type="entry name" value="Bacterial phosphonate metabolism protein PhnH"/>
    <property type="match status" value="1"/>
</dbReference>
<evidence type="ECO:0000313" key="2">
    <source>
        <dbReference type="Proteomes" id="UP000219439"/>
    </source>
</evidence>
<dbReference type="RefSeq" id="WP_097152912.1">
    <property type="nucleotide sequence ID" value="NZ_OBEL01000001.1"/>
</dbReference>
<proteinExistence type="predicted"/>
<protein>
    <submittedName>
        <fullName evidence="1">Alpha-D-ribose 1-methylphosphonate 5-triphosphate synthase subunit PhnH</fullName>
    </submittedName>
</protein>
<evidence type="ECO:0000313" key="1">
    <source>
        <dbReference type="EMBL" id="SNZ08760.1"/>
    </source>
</evidence>
<keyword evidence="2" id="KW-1185">Reference proteome</keyword>
<dbReference type="AlphaFoldDB" id="A0A285NH18"/>
<sequence length="212" mass="23000">MALSSDILGAESEALAGGIGDAATQTQSLFRAAMNAMAQPGQIYPASCDALPPAPLQPLMAGLLTMLADPETPVWLDDILRSEKSIQDWITFHIGAPIVDDPDQASFALINDIAGMPDLDHFNRGDQAYPDRSTTLLLNVKHMLADAGDLVLQGPGIDGTAKFDFTPQPMRFEQQWQVNQSFFPRGVDLMLVGEHEVACLPRSTRLVLERAE</sequence>
<dbReference type="OrthoDB" id="9814509at2"/>
<dbReference type="PIRSF" id="PIRSF020680">
    <property type="entry name" value="PhnH"/>
    <property type="match status" value="1"/>
</dbReference>
<gene>
    <name evidence="1" type="ORF">SAMN06265368_1800</name>
</gene>
<dbReference type="EMBL" id="OBEL01000001">
    <property type="protein sequence ID" value="SNZ08760.1"/>
    <property type="molecule type" value="Genomic_DNA"/>
</dbReference>
<dbReference type="InterPro" id="IPR008772">
    <property type="entry name" value="Phosphonate_metab_PhnH"/>
</dbReference>
<dbReference type="Pfam" id="PF05845">
    <property type="entry name" value="PhnH"/>
    <property type="match status" value="1"/>
</dbReference>